<feature type="region of interest" description="Disordered" evidence="1">
    <location>
        <begin position="1"/>
        <end position="38"/>
    </location>
</feature>
<dbReference type="AlphaFoldDB" id="A0A0F7S3I7"/>
<proteinExistence type="predicted"/>
<organism evidence="2 3">
    <name type="scientific">Sporisorium scitamineum</name>
    <dbReference type="NCBI Taxonomy" id="49012"/>
    <lineage>
        <taxon>Eukaryota</taxon>
        <taxon>Fungi</taxon>
        <taxon>Dikarya</taxon>
        <taxon>Basidiomycota</taxon>
        <taxon>Ustilaginomycotina</taxon>
        <taxon>Ustilaginomycetes</taxon>
        <taxon>Ustilaginales</taxon>
        <taxon>Ustilaginaceae</taxon>
        <taxon>Sporisorium</taxon>
    </lineage>
</organism>
<accession>A0A0F7S3I7</accession>
<reference evidence="3" key="1">
    <citation type="submission" date="2014-06" db="EMBL/GenBank/DDBJ databases">
        <authorList>
            <person name="Berkman P.J."/>
        </authorList>
    </citation>
    <scope>NUCLEOTIDE SEQUENCE [LARGE SCALE GENOMIC DNA]</scope>
</reference>
<feature type="non-terminal residue" evidence="2">
    <location>
        <position position="76"/>
    </location>
</feature>
<dbReference type="STRING" id="49012.A0A0F7S3I7"/>
<keyword evidence="3" id="KW-1185">Reference proteome</keyword>
<feature type="compositionally biased region" description="Polar residues" evidence="1">
    <location>
        <begin position="8"/>
        <end position="21"/>
    </location>
</feature>
<evidence type="ECO:0000313" key="2">
    <source>
        <dbReference type="EMBL" id="CDS02243.1"/>
    </source>
</evidence>
<dbReference type="EMBL" id="CCFA01005187">
    <property type="protein sequence ID" value="CDS02243.1"/>
    <property type="molecule type" value="Genomic_DNA"/>
</dbReference>
<evidence type="ECO:0000256" key="1">
    <source>
        <dbReference type="SAM" id="MobiDB-lite"/>
    </source>
</evidence>
<protein>
    <submittedName>
        <fullName evidence="2">Uncharacterized protein</fullName>
    </submittedName>
</protein>
<evidence type="ECO:0000313" key="3">
    <source>
        <dbReference type="Proteomes" id="UP000242770"/>
    </source>
</evidence>
<sequence>MTDPIHASQATPVKSPSTSSKFDGEEVVSPYHVTSSPYHGENAKAAQLAASASASDLTPSELKHVLRKIDLILMPI</sequence>
<name>A0A0F7S3I7_9BASI</name>
<dbReference type="Proteomes" id="UP000242770">
    <property type="component" value="Unassembled WGS sequence"/>
</dbReference>
<gene>
    <name evidence="2" type="primary">SSCI85330.1</name>
</gene>